<dbReference type="InterPro" id="IPR015500">
    <property type="entry name" value="Peptidase_S8_subtilisin-rel"/>
</dbReference>
<evidence type="ECO:0000256" key="7">
    <source>
        <dbReference type="SAM" id="SignalP"/>
    </source>
</evidence>
<evidence type="ECO:0000256" key="4">
    <source>
        <dbReference type="ARBA" id="ARBA00022801"/>
    </source>
</evidence>
<feature type="signal peptide" evidence="7">
    <location>
        <begin position="1"/>
        <end position="38"/>
    </location>
</feature>
<dbReference type="Proteomes" id="UP001400166">
    <property type="component" value="Unassembled WGS sequence"/>
</dbReference>
<gene>
    <name evidence="9" type="ORF">ABE587_08225</name>
</gene>
<dbReference type="PROSITE" id="PS00138">
    <property type="entry name" value="SUBTILASE_SER"/>
    <property type="match status" value="1"/>
</dbReference>
<dbReference type="InterPro" id="IPR006315">
    <property type="entry name" value="OM_autotransptr_brl_dom"/>
</dbReference>
<comment type="caution">
    <text evidence="9">The sequence shown here is derived from an EMBL/GenBank/DDBJ whole genome shotgun (WGS) entry which is preliminary data.</text>
</comment>
<dbReference type="PROSITE" id="PS00137">
    <property type="entry name" value="SUBTILASE_HIS"/>
    <property type="match status" value="1"/>
</dbReference>
<keyword evidence="10" id="KW-1185">Reference proteome</keyword>
<keyword evidence="5 6" id="KW-0720">Serine protease</keyword>
<evidence type="ECO:0000256" key="5">
    <source>
        <dbReference type="ARBA" id="ARBA00022825"/>
    </source>
</evidence>
<dbReference type="CDD" id="cd04848">
    <property type="entry name" value="Peptidases_S8_Autotransporter_serine_protease_like"/>
    <property type="match status" value="1"/>
</dbReference>
<dbReference type="Pfam" id="PF00082">
    <property type="entry name" value="Peptidase_S8"/>
    <property type="match status" value="1"/>
</dbReference>
<dbReference type="InterPro" id="IPR023828">
    <property type="entry name" value="Peptidase_S8_Ser-AS"/>
</dbReference>
<evidence type="ECO:0000259" key="8">
    <source>
        <dbReference type="PROSITE" id="PS51208"/>
    </source>
</evidence>
<dbReference type="NCBIfam" id="TIGR01414">
    <property type="entry name" value="autotrans_barl"/>
    <property type="match status" value="1"/>
</dbReference>
<organism evidence="9 10">
    <name type="scientific">Stenotrophomonas hibiscicola</name>
    <dbReference type="NCBI Taxonomy" id="86189"/>
    <lineage>
        <taxon>Bacteria</taxon>
        <taxon>Pseudomonadati</taxon>
        <taxon>Pseudomonadota</taxon>
        <taxon>Gammaproteobacteria</taxon>
        <taxon>Lysobacterales</taxon>
        <taxon>Lysobacteraceae</taxon>
        <taxon>Stenotrophomonas</taxon>
        <taxon>Stenotrophomonas maltophilia group</taxon>
    </lineage>
</organism>
<dbReference type="InterPro" id="IPR051048">
    <property type="entry name" value="Peptidase_S8/S53_subtilisin"/>
</dbReference>
<dbReference type="SUPFAM" id="SSF52743">
    <property type="entry name" value="Subtilisin-like"/>
    <property type="match status" value="1"/>
</dbReference>
<dbReference type="SUPFAM" id="SSF103515">
    <property type="entry name" value="Autotransporter"/>
    <property type="match status" value="1"/>
</dbReference>
<evidence type="ECO:0000256" key="6">
    <source>
        <dbReference type="PROSITE-ProRule" id="PRU01240"/>
    </source>
</evidence>
<dbReference type="SMART" id="SM00869">
    <property type="entry name" value="Autotransporter"/>
    <property type="match status" value="1"/>
</dbReference>
<feature type="chain" id="PRO_5046395700" evidence="7">
    <location>
        <begin position="39"/>
        <end position="1130"/>
    </location>
</feature>
<keyword evidence="3 7" id="KW-0732">Signal</keyword>
<feature type="active site" description="Charge relay system" evidence="6">
    <location>
        <position position="447"/>
    </location>
</feature>
<dbReference type="PANTHER" id="PTHR43399">
    <property type="entry name" value="SUBTILISIN-RELATED"/>
    <property type="match status" value="1"/>
</dbReference>
<proteinExistence type="inferred from homology"/>
<dbReference type="InterPro" id="IPR034061">
    <property type="entry name" value="Peptidases_S8_Autotransporter"/>
</dbReference>
<dbReference type="Gene3D" id="3.40.50.200">
    <property type="entry name" value="Peptidase S8/S53 domain"/>
    <property type="match status" value="1"/>
</dbReference>
<dbReference type="Gene3D" id="2.40.128.130">
    <property type="entry name" value="Autotransporter beta-domain"/>
    <property type="match status" value="1"/>
</dbReference>
<sequence>MNHPQHGCSSHSRFPLHSRLALAVASSLLLAAALPAMASESLDAWQQQRQLQAAWAQPTSMASASAGANAAAATPTAAASSTSLLGNAGDPASWRTEEFNADWGLAATHADDAYARGLTGTGIRLGVFDSGTGLDHPEFAGKNHRSIHIADVLADGTRCTNTAQLTGPGACFSSDGDDVQVSYVGFNANVPQNIRDLILAGPYVQPGIGYEVHGTHVAGTIAANRDGNGMHGVAFGADLSVARLFFNSASEWQRTATGYSVVSLGSVGPDSSAVVDMYAQMNAQGVRAVNHSWGLSKEPDAVLMDRIYNDPDYRDYLATYADGSRARGMIQVWAAGNSPARGAAAPVSASPIAGMYATLPRAFADIEKYWLSVVNVGQDFTLSLTSNKCGLSANWCLAAPGSNINSTVYGDDSAVAASLGVDANGNLSLDVTQRVPTYSYGLLSGTSMAAPHVTGALGLLFERFPYLDSAQVRDVLLTTARDLGAPGIDEIYGWGLMDLRKAIEGYGSLRVDTNVVMNQKAGGLKVWEGDAWDDWTNDIGGPGKLTKSGIGWLRLSGDNSFNGAVLQDGTLELNGANALTAAVEVQGGQFLLNGSLFSTALTTTGGVSTVSASAVLKDSNLSVNGGVVSFNGTQTGGTTTVGANGMLKGVGTLGTTQVDGIIAPGNSIGTLTINGNYVQGATGVYAAELAPGGRSDQLHVTGTATLGGTLLALPEPGTYYLGEQFNFIRADGGLNGQFAKTDFSAFSPFLQFSLAYGANGARIDVARGASLASAATTPNQHAVAAAADGLAINQGLPKPLTQLFPQQVGAVLDGLSGELHAATSLALVEGSRHVRDAALSRRAGATAPGSDTGDATGAWVQALGGNSRLDGNSNTARTDANSNGLLVGIDREFDGWQVGVLAGTGRTDVKQLERRAKSKIDNTHVGAYASHAWGGFGLRGGVAWSKHKVKSTRDVGFAGFSDSLSARYNAHARQAFIEAGYRFGNAEGGLEPYLQVARVEVDLKQINERGGAAALHGKVDDTGTTTATAGLRFDKGLKASFQQDSWLHLRGGLGYRRAFGDRSQVANLAFANSSTPFAVEGAPIAENAVVAELGLSAWLTPRQQLELGYSGQFGSESRDHGASARWSIRF</sequence>
<dbReference type="InterPro" id="IPR022398">
    <property type="entry name" value="Peptidase_S8_His-AS"/>
</dbReference>
<evidence type="ECO:0000256" key="3">
    <source>
        <dbReference type="ARBA" id="ARBA00022729"/>
    </source>
</evidence>
<dbReference type="PRINTS" id="PR00723">
    <property type="entry name" value="SUBTILISIN"/>
</dbReference>
<accession>A0ABV0C746</accession>
<dbReference type="InterPro" id="IPR000209">
    <property type="entry name" value="Peptidase_S8/S53_dom"/>
</dbReference>
<reference evidence="9 10" key="1">
    <citation type="submission" date="2024-04" db="EMBL/GenBank/DDBJ databases">
        <title>WGS of bacteria from Torrens River.</title>
        <authorList>
            <person name="Wyrsch E.R."/>
            <person name="Drigo B."/>
        </authorList>
    </citation>
    <scope>NUCLEOTIDE SEQUENCE [LARGE SCALE GENOMIC DNA]</scope>
    <source>
        <strain evidence="9 10">TWI153</strain>
    </source>
</reference>
<dbReference type="InterPro" id="IPR036709">
    <property type="entry name" value="Autotransporte_beta_dom_sf"/>
</dbReference>
<evidence type="ECO:0000313" key="9">
    <source>
        <dbReference type="EMBL" id="MEN5389802.1"/>
    </source>
</evidence>
<evidence type="ECO:0000313" key="10">
    <source>
        <dbReference type="Proteomes" id="UP001400166"/>
    </source>
</evidence>
<evidence type="ECO:0000256" key="1">
    <source>
        <dbReference type="ARBA" id="ARBA00011073"/>
    </source>
</evidence>
<comment type="similarity">
    <text evidence="1 6">Belongs to the peptidase S8 family.</text>
</comment>
<dbReference type="EMBL" id="JBDJOF010000012">
    <property type="protein sequence ID" value="MEN5389802.1"/>
    <property type="molecule type" value="Genomic_DNA"/>
</dbReference>
<feature type="active site" description="Charge relay system" evidence="6">
    <location>
        <position position="213"/>
    </location>
</feature>
<dbReference type="Pfam" id="PF03797">
    <property type="entry name" value="Autotransporter"/>
    <property type="match status" value="1"/>
</dbReference>
<dbReference type="InterPro" id="IPR005546">
    <property type="entry name" value="Autotransporte_beta"/>
</dbReference>
<dbReference type="InterPro" id="IPR036852">
    <property type="entry name" value="Peptidase_S8/S53_dom_sf"/>
</dbReference>
<dbReference type="PROSITE" id="PS51892">
    <property type="entry name" value="SUBTILASE"/>
    <property type="match status" value="1"/>
</dbReference>
<dbReference type="PANTHER" id="PTHR43399:SF4">
    <property type="entry name" value="CELL WALL-ASSOCIATED PROTEASE"/>
    <property type="match status" value="1"/>
</dbReference>
<feature type="domain" description="Autotransporter" evidence="8">
    <location>
        <begin position="851"/>
        <end position="1130"/>
    </location>
</feature>
<keyword evidence="4 6" id="KW-0378">Hydrolase</keyword>
<feature type="active site" description="Charge relay system" evidence="6">
    <location>
        <position position="129"/>
    </location>
</feature>
<keyword evidence="2 6" id="KW-0645">Protease</keyword>
<name>A0ABV0C746_9GAMM</name>
<protein>
    <submittedName>
        <fullName evidence="9">Autotransporter domain-containing protein</fullName>
    </submittedName>
</protein>
<dbReference type="PROSITE" id="PS51208">
    <property type="entry name" value="AUTOTRANSPORTER"/>
    <property type="match status" value="1"/>
</dbReference>
<evidence type="ECO:0000256" key="2">
    <source>
        <dbReference type="ARBA" id="ARBA00022670"/>
    </source>
</evidence>
<dbReference type="RefSeq" id="WP_346469596.1">
    <property type="nucleotide sequence ID" value="NZ_JBDJOF010000012.1"/>
</dbReference>